<dbReference type="Proteomes" id="UP000199518">
    <property type="component" value="Unassembled WGS sequence"/>
</dbReference>
<reference evidence="3" key="1">
    <citation type="submission" date="2016-10" db="EMBL/GenBank/DDBJ databases">
        <authorList>
            <person name="Varghese N."/>
            <person name="Submissions S."/>
        </authorList>
    </citation>
    <scope>NUCLEOTIDE SEQUENCE [LARGE SCALE GENOMIC DNA]</scope>
    <source>
        <strain evidence="3">DSM 26348</strain>
    </source>
</reference>
<gene>
    <name evidence="2" type="ORF">SAMN05421753_112106</name>
</gene>
<dbReference type="AlphaFoldDB" id="A0A1I3L149"/>
<dbReference type="RefSeq" id="WP_139228508.1">
    <property type="nucleotide sequence ID" value="NZ_FOQD01000012.1"/>
</dbReference>
<dbReference type="OrthoDB" id="288200at2"/>
<accession>A0A1I3L149</accession>
<keyword evidence="3" id="KW-1185">Reference proteome</keyword>
<evidence type="ECO:0000313" key="2">
    <source>
        <dbReference type="EMBL" id="SFI78421.1"/>
    </source>
</evidence>
<organism evidence="2 3">
    <name type="scientific">Planctomicrobium piriforme</name>
    <dbReference type="NCBI Taxonomy" id="1576369"/>
    <lineage>
        <taxon>Bacteria</taxon>
        <taxon>Pseudomonadati</taxon>
        <taxon>Planctomycetota</taxon>
        <taxon>Planctomycetia</taxon>
        <taxon>Planctomycetales</taxon>
        <taxon>Planctomycetaceae</taxon>
        <taxon>Planctomicrobium</taxon>
    </lineage>
</organism>
<dbReference type="STRING" id="1576369.SAMN05421753_112106"/>
<proteinExistence type="predicted"/>
<name>A0A1I3L149_9PLAN</name>
<feature type="compositionally biased region" description="Low complexity" evidence="1">
    <location>
        <begin position="168"/>
        <end position="183"/>
    </location>
</feature>
<sequence>MTWRFWTAFILIFCGPIAWGEEPPAKPAAAKPSAAPHQRIRKIETLLQMPAQLTLEPHSRITFAELLQQIEETHGLSVRFDRNVLLSFATLMQSTLIIGDEPLEEVSQAPATLDPSPAVVSLSEQAKVSRLPQPVTSSQKVRHTLVELNSPAGPMDAAAAIPASPVPAVAAPDAEPATPETAEPAPPEDEPTGRMHMLSRLSELILETEIGTDAIRGGDLTIEDVLQIAIAQIATPLDSMSLEGGVFPVTASHAYDLDLLVTPSGVEITTRLACHLHKETRVYRISQLDFAEPDELRDVIVKTVRPWSWKSQVSELIEQVTLDLPDFLQLPNMPKIKVDLSGDTPAIESAEVEAEPASEPAPPSQFDTQALKAFGSLLSTGSTAAIEGMIAAIQVAHHAEPPTGTIETLPGLLIITQSQAAHREIADLLEQLGAE</sequence>
<protein>
    <submittedName>
        <fullName evidence="2">Uncharacterized protein</fullName>
    </submittedName>
</protein>
<evidence type="ECO:0000256" key="1">
    <source>
        <dbReference type="SAM" id="MobiDB-lite"/>
    </source>
</evidence>
<dbReference type="EMBL" id="FOQD01000012">
    <property type="protein sequence ID" value="SFI78421.1"/>
    <property type="molecule type" value="Genomic_DNA"/>
</dbReference>
<feature type="region of interest" description="Disordered" evidence="1">
    <location>
        <begin position="168"/>
        <end position="193"/>
    </location>
</feature>
<evidence type="ECO:0000313" key="3">
    <source>
        <dbReference type="Proteomes" id="UP000199518"/>
    </source>
</evidence>